<dbReference type="Proteomes" id="UP001139157">
    <property type="component" value="Unassembled WGS sequence"/>
</dbReference>
<name>A0A9X2ECN2_9NOCA</name>
<gene>
    <name evidence="6" type="ORF">NDR86_32950</name>
</gene>
<proteinExistence type="predicted"/>
<dbReference type="SUPFAM" id="SSF46689">
    <property type="entry name" value="Homeodomain-like"/>
    <property type="match status" value="1"/>
</dbReference>
<keyword evidence="1" id="KW-0805">Transcription regulation</keyword>
<evidence type="ECO:0000256" key="3">
    <source>
        <dbReference type="ARBA" id="ARBA00023163"/>
    </source>
</evidence>
<evidence type="ECO:0000259" key="5">
    <source>
        <dbReference type="PROSITE" id="PS50977"/>
    </source>
</evidence>
<dbReference type="PANTHER" id="PTHR30055">
    <property type="entry name" value="HTH-TYPE TRANSCRIPTIONAL REGULATOR RUTR"/>
    <property type="match status" value="1"/>
</dbReference>
<dbReference type="RefSeq" id="WP_251917799.1">
    <property type="nucleotide sequence ID" value="NZ_JAMRXG010000021.1"/>
</dbReference>
<evidence type="ECO:0000313" key="6">
    <source>
        <dbReference type="EMBL" id="MCM6778307.1"/>
    </source>
</evidence>
<dbReference type="InterPro" id="IPR001647">
    <property type="entry name" value="HTH_TetR"/>
</dbReference>
<dbReference type="Pfam" id="PF16859">
    <property type="entry name" value="TetR_C_11"/>
    <property type="match status" value="1"/>
</dbReference>
<dbReference type="InterPro" id="IPR050109">
    <property type="entry name" value="HTH-type_TetR-like_transc_reg"/>
</dbReference>
<keyword evidence="3" id="KW-0804">Transcription</keyword>
<reference evidence="6" key="1">
    <citation type="submission" date="2022-06" db="EMBL/GenBank/DDBJ databases">
        <title>Novel species in genus nocardia.</title>
        <authorList>
            <person name="Li F."/>
        </authorList>
    </citation>
    <scope>NUCLEOTIDE SEQUENCE</scope>
    <source>
        <strain evidence="6">CDC141</strain>
    </source>
</reference>
<dbReference type="PANTHER" id="PTHR30055:SF234">
    <property type="entry name" value="HTH-TYPE TRANSCRIPTIONAL REGULATOR BETI"/>
    <property type="match status" value="1"/>
</dbReference>
<evidence type="ECO:0000256" key="1">
    <source>
        <dbReference type="ARBA" id="ARBA00023015"/>
    </source>
</evidence>
<dbReference type="EMBL" id="JAMRXG010000021">
    <property type="protein sequence ID" value="MCM6778307.1"/>
    <property type="molecule type" value="Genomic_DNA"/>
</dbReference>
<organism evidence="6 7">
    <name type="scientific">Nocardia pulmonis</name>
    <dbReference type="NCBI Taxonomy" id="2951408"/>
    <lineage>
        <taxon>Bacteria</taxon>
        <taxon>Bacillati</taxon>
        <taxon>Actinomycetota</taxon>
        <taxon>Actinomycetes</taxon>
        <taxon>Mycobacteriales</taxon>
        <taxon>Nocardiaceae</taxon>
        <taxon>Nocardia</taxon>
    </lineage>
</organism>
<dbReference type="PRINTS" id="PR00455">
    <property type="entry name" value="HTHTETR"/>
</dbReference>
<dbReference type="GO" id="GO:0003700">
    <property type="term" value="F:DNA-binding transcription factor activity"/>
    <property type="evidence" value="ECO:0007669"/>
    <property type="project" value="TreeGrafter"/>
</dbReference>
<dbReference type="SUPFAM" id="SSF48498">
    <property type="entry name" value="Tetracyclin repressor-like, C-terminal domain"/>
    <property type="match status" value="1"/>
</dbReference>
<dbReference type="InterPro" id="IPR023772">
    <property type="entry name" value="DNA-bd_HTH_TetR-type_CS"/>
</dbReference>
<evidence type="ECO:0000313" key="7">
    <source>
        <dbReference type="Proteomes" id="UP001139157"/>
    </source>
</evidence>
<dbReference type="PROSITE" id="PS50977">
    <property type="entry name" value="HTH_TETR_2"/>
    <property type="match status" value="1"/>
</dbReference>
<evidence type="ECO:0000256" key="4">
    <source>
        <dbReference type="PROSITE-ProRule" id="PRU00335"/>
    </source>
</evidence>
<evidence type="ECO:0000256" key="2">
    <source>
        <dbReference type="ARBA" id="ARBA00023125"/>
    </source>
</evidence>
<feature type="DNA-binding region" description="H-T-H motif" evidence="4">
    <location>
        <begin position="34"/>
        <end position="53"/>
    </location>
</feature>
<comment type="caution">
    <text evidence="6">The sequence shown here is derived from an EMBL/GenBank/DDBJ whole genome shotgun (WGS) entry which is preliminary data.</text>
</comment>
<sequence length="201" mass="22127">MARTVDPQRVAERRTAIIRAATKLFATHGYERTSVAQIAKAAGLSSAAVFYYFQDKPALFRAAAELSLPEHAELISRHVGRTDCLAGILAIAEGLTAEVRDPTTPGFMIELLRRMEHDPELTAAIASDSHRSAEALTILLRRGAERGEFDSGFPPEEVARWILAIVDATFLNADPARPHDPRPLVRATVSRLLRPIEPEVR</sequence>
<dbReference type="PROSITE" id="PS01081">
    <property type="entry name" value="HTH_TETR_1"/>
    <property type="match status" value="1"/>
</dbReference>
<feature type="domain" description="HTH tetR-type" evidence="5">
    <location>
        <begin position="11"/>
        <end position="71"/>
    </location>
</feature>
<dbReference type="GO" id="GO:0000976">
    <property type="term" value="F:transcription cis-regulatory region binding"/>
    <property type="evidence" value="ECO:0007669"/>
    <property type="project" value="TreeGrafter"/>
</dbReference>
<protein>
    <submittedName>
        <fullName evidence="6">TetR/AcrR family transcriptional regulator</fullName>
    </submittedName>
</protein>
<keyword evidence="7" id="KW-1185">Reference proteome</keyword>
<dbReference type="InterPro" id="IPR036271">
    <property type="entry name" value="Tet_transcr_reg_TetR-rel_C_sf"/>
</dbReference>
<dbReference type="InterPro" id="IPR009057">
    <property type="entry name" value="Homeodomain-like_sf"/>
</dbReference>
<dbReference type="Gene3D" id="1.10.357.10">
    <property type="entry name" value="Tetracycline Repressor, domain 2"/>
    <property type="match status" value="1"/>
</dbReference>
<dbReference type="AlphaFoldDB" id="A0A9X2ECN2"/>
<dbReference type="Pfam" id="PF00440">
    <property type="entry name" value="TetR_N"/>
    <property type="match status" value="1"/>
</dbReference>
<dbReference type="InterPro" id="IPR011075">
    <property type="entry name" value="TetR_C"/>
</dbReference>
<accession>A0A9X2ECN2</accession>
<keyword evidence="2 4" id="KW-0238">DNA-binding</keyword>